<evidence type="ECO:0000256" key="4">
    <source>
        <dbReference type="ARBA" id="ARBA00018370"/>
    </source>
</evidence>
<comment type="catalytic activity">
    <reaction evidence="1">
        <text>[protein]-peptidylproline (omega=180) = [protein]-peptidylproline (omega=0)</text>
        <dbReference type="Rhea" id="RHEA:16237"/>
        <dbReference type="Rhea" id="RHEA-COMP:10747"/>
        <dbReference type="Rhea" id="RHEA-COMP:10748"/>
        <dbReference type="ChEBI" id="CHEBI:83833"/>
        <dbReference type="ChEBI" id="CHEBI:83834"/>
        <dbReference type="EC" id="5.2.1.8"/>
    </reaction>
</comment>
<dbReference type="Proteomes" id="UP000199236">
    <property type="component" value="Unassembled WGS sequence"/>
</dbReference>
<dbReference type="EC" id="5.2.1.8" evidence="3"/>
<feature type="domain" description="PpiC" evidence="9">
    <location>
        <begin position="134"/>
        <end position="236"/>
    </location>
</feature>
<dbReference type="PANTHER" id="PTHR47245">
    <property type="entry name" value="PEPTIDYLPROLYL ISOMERASE"/>
    <property type="match status" value="1"/>
</dbReference>
<evidence type="ECO:0000313" key="11">
    <source>
        <dbReference type="Proteomes" id="UP000199236"/>
    </source>
</evidence>
<dbReference type="NCBIfam" id="TIGR02933">
    <property type="entry name" value="nifM_nitrog"/>
    <property type="match status" value="1"/>
</dbReference>
<dbReference type="InterPro" id="IPR046357">
    <property type="entry name" value="PPIase_dom_sf"/>
</dbReference>
<dbReference type="InterPro" id="IPR050245">
    <property type="entry name" value="PrsA_foldase"/>
</dbReference>
<keyword evidence="8 10" id="KW-0413">Isomerase</keyword>
<keyword evidence="11" id="KW-1185">Reference proteome</keyword>
<evidence type="ECO:0000313" key="10">
    <source>
        <dbReference type="EMBL" id="SFN62764.1"/>
    </source>
</evidence>
<dbReference type="InterPro" id="IPR027304">
    <property type="entry name" value="Trigger_fact/SurA_dom_sf"/>
</dbReference>
<dbReference type="Pfam" id="PF00639">
    <property type="entry name" value="Rotamase"/>
    <property type="match status" value="1"/>
</dbReference>
<dbReference type="SUPFAM" id="SSF109998">
    <property type="entry name" value="Triger factor/SurA peptide-binding domain-like"/>
    <property type="match status" value="1"/>
</dbReference>
<organism evidence="10 11">
    <name type="scientific">Cohaesibacter marisflavi</name>
    <dbReference type="NCBI Taxonomy" id="655353"/>
    <lineage>
        <taxon>Bacteria</taxon>
        <taxon>Pseudomonadati</taxon>
        <taxon>Pseudomonadota</taxon>
        <taxon>Alphaproteobacteria</taxon>
        <taxon>Hyphomicrobiales</taxon>
        <taxon>Cohaesibacteraceae</taxon>
    </lineage>
</organism>
<reference evidence="10 11" key="1">
    <citation type="submission" date="2016-10" db="EMBL/GenBank/DDBJ databases">
        <authorList>
            <person name="de Groot N.N."/>
        </authorList>
    </citation>
    <scope>NUCLEOTIDE SEQUENCE [LARGE SCALE GENOMIC DNA]</scope>
    <source>
        <strain evidence="10 11">CGMCC 1.9157</strain>
    </source>
</reference>
<dbReference type="EMBL" id="FOVR01000001">
    <property type="protein sequence ID" value="SFN62764.1"/>
    <property type="molecule type" value="Genomic_DNA"/>
</dbReference>
<comment type="similarity">
    <text evidence="2">Belongs to the PpiC/parvulin rotamase family.</text>
</comment>
<evidence type="ECO:0000256" key="7">
    <source>
        <dbReference type="ARBA" id="ARBA00031484"/>
    </source>
</evidence>
<keyword evidence="5 8" id="KW-0697">Rotamase</keyword>
<dbReference type="OrthoDB" id="196786at2"/>
<dbReference type="SUPFAM" id="SSF54534">
    <property type="entry name" value="FKBP-like"/>
    <property type="match status" value="1"/>
</dbReference>
<evidence type="ECO:0000259" key="9">
    <source>
        <dbReference type="PROSITE" id="PS50198"/>
    </source>
</evidence>
<gene>
    <name evidence="10" type="ORF">SAMN04488056_101519</name>
</gene>
<accession>A0A1I5AJV7</accession>
<evidence type="ECO:0000256" key="5">
    <source>
        <dbReference type="ARBA" id="ARBA00023110"/>
    </source>
</evidence>
<dbReference type="GO" id="GO:0003755">
    <property type="term" value="F:peptidyl-prolyl cis-trans isomerase activity"/>
    <property type="evidence" value="ECO:0007669"/>
    <property type="project" value="UniProtKB-KW"/>
</dbReference>
<dbReference type="PROSITE" id="PS50198">
    <property type="entry name" value="PPIC_PPIASE_2"/>
    <property type="match status" value="1"/>
</dbReference>
<dbReference type="InterPro" id="IPR000297">
    <property type="entry name" value="PPIase_PpiC"/>
</dbReference>
<evidence type="ECO:0000256" key="2">
    <source>
        <dbReference type="ARBA" id="ARBA00007656"/>
    </source>
</evidence>
<evidence type="ECO:0000256" key="8">
    <source>
        <dbReference type="PROSITE-ProRule" id="PRU00278"/>
    </source>
</evidence>
<sequence length="283" mass="31519">MLLAYHRMTASLAAHQCRFDELPQTAQDRIQQQVERALQMEQLVLSSPLAADVVIPDSLLQKSMASIKGRYEAETDFIADLTLNGLTQSGLEQALARELKADATLERVAWQVPHATEAEVRAWYDAHPERFSIGKTRDARHILITINEDIEENRREASLERINGVLKELDGTQERFAEAALRYSECPSALNGGTLGRVAKDTLYAELDQTLFAMDADTTSGILESEAGFHILYCEAIYPAQKASYEEAAPKIKAAIDKKRQTQAQKAFVASLLKDNNVERKVG</sequence>
<dbReference type="Gene3D" id="3.10.50.40">
    <property type="match status" value="1"/>
</dbReference>
<dbReference type="InterPro" id="IPR014282">
    <property type="entry name" value="Nitrogen_fix_NifM"/>
</dbReference>
<dbReference type="PANTHER" id="PTHR47245:SF2">
    <property type="entry name" value="PEPTIDYL-PROLYL CIS-TRANS ISOMERASE HP_0175-RELATED"/>
    <property type="match status" value="1"/>
</dbReference>
<dbReference type="PROSITE" id="PS01096">
    <property type="entry name" value="PPIC_PPIASE_1"/>
    <property type="match status" value="1"/>
</dbReference>
<protein>
    <recommendedName>
        <fullName evidence="4">Parvulin-like PPIase</fullName>
        <ecNumber evidence="3">5.2.1.8</ecNumber>
    </recommendedName>
    <alternativeName>
        <fullName evidence="6">Peptidyl-prolyl cis-trans isomerase plp</fullName>
    </alternativeName>
    <alternativeName>
        <fullName evidence="7">Rotamase plp</fullName>
    </alternativeName>
</protein>
<evidence type="ECO:0000256" key="3">
    <source>
        <dbReference type="ARBA" id="ARBA00013194"/>
    </source>
</evidence>
<name>A0A1I5AJV7_9HYPH</name>
<proteinExistence type="inferred from homology"/>
<evidence type="ECO:0000256" key="1">
    <source>
        <dbReference type="ARBA" id="ARBA00000971"/>
    </source>
</evidence>
<dbReference type="AlphaFoldDB" id="A0A1I5AJV7"/>
<dbReference type="InterPro" id="IPR023058">
    <property type="entry name" value="PPIase_PpiC_CS"/>
</dbReference>
<evidence type="ECO:0000256" key="6">
    <source>
        <dbReference type="ARBA" id="ARBA00030642"/>
    </source>
</evidence>
<dbReference type="STRING" id="655353.SAMN04488056_101519"/>
<dbReference type="RefSeq" id="WP_090068520.1">
    <property type="nucleotide sequence ID" value="NZ_FOVR01000001.1"/>
</dbReference>